<evidence type="ECO:0000313" key="3">
    <source>
        <dbReference type="Proteomes" id="UP000199438"/>
    </source>
</evidence>
<dbReference type="AlphaFoldDB" id="A0A1I1M6T8"/>
<reference evidence="3" key="1">
    <citation type="submission" date="2016-10" db="EMBL/GenBank/DDBJ databases">
        <authorList>
            <person name="Varghese N."/>
            <person name="Submissions S."/>
        </authorList>
    </citation>
    <scope>NUCLEOTIDE SEQUENCE [LARGE SCALE GENOMIC DNA]</scope>
    <source>
        <strain evidence="3">DSM 24499</strain>
    </source>
</reference>
<evidence type="ECO:0008006" key="4">
    <source>
        <dbReference type="Google" id="ProtNLM"/>
    </source>
</evidence>
<keyword evidence="1" id="KW-0732">Signal</keyword>
<protein>
    <recommendedName>
        <fullName evidence="4">Outer membrane protein beta-barrel domain-containing protein</fullName>
    </recommendedName>
</protein>
<dbReference type="EMBL" id="FOKV01000009">
    <property type="protein sequence ID" value="SFC80492.1"/>
    <property type="molecule type" value="Genomic_DNA"/>
</dbReference>
<proteinExistence type="predicted"/>
<organism evidence="2 3">
    <name type="scientific">Zunongwangia mangrovi</name>
    <dbReference type="NCBI Taxonomy" id="1334022"/>
    <lineage>
        <taxon>Bacteria</taxon>
        <taxon>Pseudomonadati</taxon>
        <taxon>Bacteroidota</taxon>
        <taxon>Flavobacteriia</taxon>
        <taxon>Flavobacteriales</taxon>
        <taxon>Flavobacteriaceae</taxon>
        <taxon>Zunongwangia</taxon>
    </lineage>
</organism>
<evidence type="ECO:0000256" key="1">
    <source>
        <dbReference type="SAM" id="SignalP"/>
    </source>
</evidence>
<name>A0A1I1M6T8_9FLAO</name>
<evidence type="ECO:0000313" key="2">
    <source>
        <dbReference type="EMBL" id="SFC80492.1"/>
    </source>
</evidence>
<dbReference type="Proteomes" id="UP000199438">
    <property type="component" value="Unassembled WGS sequence"/>
</dbReference>
<keyword evidence="3" id="KW-1185">Reference proteome</keyword>
<feature type="chain" id="PRO_5011635218" description="Outer membrane protein beta-barrel domain-containing protein" evidence="1">
    <location>
        <begin position="20"/>
        <end position="224"/>
    </location>
</feature>
<gene>
    <name evidence="2" type="ORF">SAMN04487907_10950</name>
</gene>
<feature type="signal peptide" evidence="1">
    <location>
        <begin position="1"/>
        <end position="19"/>
    </location>
</feature>
<dbReference type="RefSeq" id="WP_245758671.1">
    <property type="nucleotide sequence ID" value="NZ_FOKV01000009.1"/>
</dbReference>
<dbReference type="Gene3D" id="2.40.160.170">
    <property type="match status" value="1"/>
</dbReference>
<accession>A0A1I1M6T8</accession>
<dbReference type="STRING" id="1334022.SAMN04487907_10950"/>
<sequence>MRKSLLYLFIILISWTSISQENADSNYANKYAVALNGSTLGGGIEVARNLSPHFNIRLRGNTLSIKNFVQEIEVDDANLNVTANTRFLEFDLSLEYLPFKASSFKLVGGASHFSDGNTKAFATYDGTFEYGEIVLGPEDIGDLQLSLDYNGFAPYFGLGFGRAVPKRKIGLAFEAGSFYLPEPQVGITASGMLEPTANEADSLQEDIKDYRWFPFINLRLSIRI</sequence>